<sequence>MFFKLEAGDFMFKKVKNDQAFILLESILALSLVSITMILVLPFSLQLLQARQKRQNEIEGYRLLYDYSYEWLGSSDQWVTRSGVDYRVSYHENALQVSLPNQDEIVLEVVEP</sequence>
<dbReference type="Proteomes" id="UP000009875">
    <property type="component" value="Unassembled WGS sequence"/>
</dbReference>
<gene>
    <name evidence="2" type="ORF">HMPREF9698_01249</name>
</gene>
<keyword evidence="1" id="KW-1133">Transmembrane helix</keyword>
<protein>
    <recommendedName>
        <fullName evidence="4">Prepilin-type N-terminal cleavage/methylation domain-containing protein</fullName>
    </recommendedName>
</protein>
<dbReference type="AlphaFoldDB" id="K9E8P8"/>
<name>K9E8P8_9LACT</name>
<keyword evidence="1" id="KW-0472">Membrane</keyword>
<dbReference type="HOGENOM" id="CLU_2140592_0_0_9"/>
<evidence type="ECO:0000256" key="1">
    <source>
        <dbReference type="SAM" id="Phobius"/>
    </source>
</evidence>
<dbReference type="EMBL" id="AGXA01000027">
    <property type="protein sequence ID" value="EKU93053.1"/>
    <property type="molecule type" value="Genomic_DNA"/>
</dbReference>
<keyword evidence="1" id="KW-0812">Transmembrane</keyword>
<dbReference type="STRING" id="883081.HMPREF9698_01249"/>
<feature type="transmembrane region" description="Helical" evidence="1">
    <location>
        <begin position="20"/>
        <end position="45"/>
    </location>
</feature>
<proteinExistence type="predicted"/>
<reference evidence="2 3" key="1">
    <citation type="submission" date="2012-09" db="EMBL/GenBank/DDBJ databases">
        <title>The Genome Sequence of Alloiococcus otitis ATCC 51267.</title>
        <authorList>
            <consortium name="The Broad Institute Genome Sequencing Platform"/>
            <person name="Earl A."/>
            <person name="Ward D."/>
            <person name="Feldgarden M."/>
            <person name="Gevers D."/>
            <person name="Huys G."/>
            <person name="Walker B."/>
            <person name="Young S.K."/>
            <person name="Zeng Q."/>
            <person name="Gargeya S."/>
            <person name="Fitzgerald M."/>
            <person name="Haas B."/>
            <person name="Abouelleil A."/>
            <person name="Alvarado L."/>
            <person name="Arachchi H.M."/>
            <person name="Berlin A.M."/>
            <person name="Chapman S.B."/>
            <person name="Goldberg J."/>
            <person name="Griggs A."/>
            <person name="Gujja S."/>
            <person name="Hansen M."/>
            <person name="Howarth C."/>
            <person name="Imamovic A."/>
            <person name="Larimer J."/>
            <person name="McCowen C."/>
            <person name="Montmayeur A."/>
            <person name="Murphy C."/>
            <person name="Neiman D."/>
            <person name="Pearson M."/>
            <person name="Priest M."/>
            <person name="Roberts A."/>
            <person name="Saif S."/>
            <person name="Shea T."/>
            <person name="Sisk P."/>
            <person name="Sykes S."/>
            <person name="Wortman J."/>
            <person name="Nusbaum C."/>
            <person name="Birren B."/>
        </authorList>
    </citation>
    <scope>NUCLEOTIDE SEQUENCE [LARGE SCALE GENOMIC DNA]</scope>
    <source>
        <strain evidence="2 3">ATCC 51267</strain>
    </source>
</reference>
<organism evidence="2 3">
    <name type="scientific">Alloiococcus otitis ATCC 51267</name>
    <dbReference type="NCBI Taxonomy" id="883081"/>
    <lineage>
        <taxon>Bacteria</taxon>
        <taxon>Bacillati</taxon>
        <taxon>Bacillota</taxon>
        <taxon>Bacilli</taxon>
        <taxon>Lactobacillales</taxon>
        <taxon>Carnobacteriaceae</taxon>
        <taxon>Alloiococcus</taxon>
    </lineage>
</organism>
<evidence type="ECO:0000313" key="2">
    <source>
        <dbReference type="EMBL" id="EKU93053.1"/>
    </source>
</evidence>
<comment type="caution">
    <text evidence="2">The sequence shown here is derived from an EMBL/GenBank/DDBJ whole genome shotgun (WGS) entry which is preliminary data.</text>
</comment>
<dbReference type="eggNOG" id="ENOG502ZHPI">
    <property type="taxonomic scope" value="Bacteria"/>
</dbReference>
<accession>K9E8P8</accession>
<evidence type="ECO:0000313" key="3">
    <source>
        <dbReference type="Proteomes" id="UP000009875"/>
    </source>
</evidence>
<evidence type="ECO:0008006" key="4">
    <source>
        <dbReference type="Google" id="ProtNLM"/>
    </source>
</evidence>
<keyword evidence="3" id="KW-1185">Reference proteome</keyword>